<comment type="subcellular location">
    <subcellularLocation>
        <location evidence="1">Endoplasmic reticulum membrane</location>
        <topology evidence="1">Single-pass membrane protein</topology>
    </subcellularLocation>
</comment>
<dbReference type="EMBL" id="JAEPRD010000174">
    <property type="protein sequence ID" value="KAG2195285.1"/>
    <property type="molecule type" value="Genomic_DNA"/>
</dbReference>
<keyword evidence="8" id="KW-0732">Signal</keyword>
<dbReference type="InterPro" id="IPR052250">
    <property type="entry name" value="PDI_TMX3"/>
</dbReference>
<dbReference type="PROSITE" id="PS00194">
    <property type="entry name" value="THIOREDOXIN_1"/>
    <property type="match status" value="1"/>
</dbReference>
<gene>
    <name evidence="10" type="ORF">INT47_005060</name>
</gene>
<dbReference type="GO" id="GO:0005789">
    <property type="term" value="C:endoplasmic reticulum membrane"/>
    <property type="evidence" value="ECO:0007669"/>
    <property type="project" value="UniProtKB-SubCell"/>
</dbReference>
<evidence type="ECO:0000256" key="6">
    <source>
        <dbReference type="SAM" id="MobiDB-lite"/>
    </source>
</evidence>
<accession>A0A8H7QP92</accession>
<dbReference type="Pfam" id="PF00085">
    <property type="entry name" value="Thioredoxin"/>
    <property type="match status" value="2"/>
</dbReference>
<evidence type="ECO:0000256" key="3">
    <source>
        <dbReference type="ARBA" id="ARBA00022989"/>
    </source>
</evidence>
<dbReference type="InterPro" id="IPR013766">
    <property type="entry name" value="Thioredoxin_domain"/>
</dbReference>
<evidence type="ECO:0000256" key="8">
    <source>
        <dbReference type="SAM" id="SignalP"/>
    </source>
</evidence>
<dbReference type="PANTHER" id="PTHR46426">
    <property type="entry name" value="PROTEIN DISULFIDE-ISOMERASE TMX3"/>
    <property type="match status" value="1"/>
</dbReference>
<evidence type="ECO:0000313" key="10">
    <source>
        <dbReference type="EMBL" id="KAG2195285.1"/>
    </source>
</evidence>
<comment type="function">
    <text evidence="5">Probable disulfide isomerase, which participates in the folding of proteins containing disulfide bonds. May act as a dithiol oxidase. Acts as a regulator of endoplasmic reticulum-mitochondria contact sites via its ability to regulate redox signals.</text>
</comment>
<dbReference type="Proteomes" id="UP000603453">
    <property type="component" value="Unassembled WGS sequence"/>
</dbReference>
<evidence type="ECO:0000259" key="9">
    <source>
        <dbReference type="PROSITE" id="PS51352"/>
    </source>
</evidence>
<dbReference type="PANTHER" id="PTHR46426:SF1">
    <property type="entry name" value="PROTEIN DISULFIDE-ISOMERASE TMX3"/>
    <property type="match status" value="1"/>
</dbReference>
<organism evidence="10 11">
    <name type="scientific">Mucor saturninus</name>
    <dbReference type="NCBI Taxonomy" id="64648"/>
    <lineage>
        <taxon>Eukaryota</taxon>
        <taxon>Fungi</taxon>
        <taxon>Fungi incertae sedis</taxon>
        <taxon>Mucoromycota</taxon>
        <taxon>Mucoromycotina</taxon>
        <taxon>Mucoromycetes</taxon>
        <taxon>Mucorales</taxon>
        <taxon>Mucorineae</taxon>
        <taxon>Mucoraceae</taxon>
        <taxon>Mucor</taxon>
    </lineage>
</organism>
<evidence type="ECO:0000256" key="7">
    <source>
        <dbReference type="SAM" id="Phobius"/>
    </source>
</evidence>
<evidence type="ECO:0000313" key="11">
    <source>
        <dbReference type="Proteomes" id="UP000603453"/>
    </source>
</evidence>
<dbReference type="PROSITE" id="PS51352">
    <property type="entry name" value="THIOREDOXIN_2"/>
    <property type="match status" value="1"/>
</dbReference>
<dbReference type="PRINTS" id="PR00421">
    <property type="entry name" value="THIOREDOXIN"/>
</dbReference>
<dbReference type="SUPFAM" id="SSF52833">
    <property type="entry name" value="Thioredoxin-like"/>
    <property type="match status" value="2"/>
</dbReference>
<feature type="domain" description="Thioredoxin" evidence="9">
    <location>
        <begin position="112"/>
        <end position="282"/>
    </location>
</feature>
<name>A0A8H7QP92_9FUNG</name>
<dbReference type="Pfam" id="PF13848">
    <property type="entry name" value="Thioredoxin_6"/>
    <property type="match status" value="1"/>
</dbReference>
<keyword evidence="3 7" id="KW-1133">Transmembrane helix</keyword>
<feature type="region of interest" description="Disordered" evidence="6">
    <location>
        <begin position="511"/>
        <end position="538"/>
    </location>
</feature>
<keyword evidence="2 7" id="KW-0812">Transmembrane</keyword>
<protein>
    <recommendedName>
        <fullName evidence="9">Thioredoxin domain-containing protein</fullName>
    </recommendedName>
</protein>
<dbReference type="CDD" id="cd02961">
    <property type="entry name" value="PDI_a_family"/>
    <property type="match status" value="2"/>
</dbReference>
<dbReference type="OrthoDB" id="427280at2759"/>
<feature type="chain" id="PRO_5033990999" description="Thioredoxin domain-containing protein" evidence="8">
    <location>
        <begin position="21"/>
        <end position="538"/>
    </location>
</feature>
<reference evidence="10" key="1">
    <citation type="submission" date="2020-12" db="EMBL/GenBank/DDBJ databases">
        <title>Metabolic potential, ecology and presence of endohyphal bacteria is reflected in genomic diversity of Mucoromycotina.</title>
        <authorList>
            <person name="Muszewska A."/>
            <person name="Okrasinska A."/>
            <person name="Steczkiewicz K."/>
            <person name="Drgas O."/>
            <person name="Orlowska M."/>
            <person name="Perlinska-Lenart U."/>
            <person name="Aleksandrzak-Piekarczyk T."/>
            <person name="Szatraj K."/>
            <person name="Zielenkiewicz U."/>
            <person name="Pilsyk S."/>
            <person name="Malc E."/>
            <person name="Mieczkowski P."/>
            <person name="Kruszewska J.S."/>
            <person name="Biernat P."/>
            <person name="Pawlowska J."/>
        </authorList>
    </citation>
    <scope>NUCLEOTIDE SEQUENCE</scope>
    <source>
        <strain evidence="10">WA0000017839</strain>
    </source>
</reference>
<evidence type="ECO:0000256" key="5">
    <source>
        <dbReference type="ARBA" id="ARBA00045246"/>
    </source>
</evidence>
<comment type="caution">
    <text evidence="10">The sequence shown here is derived from an EMBL/GenBank/DDBJ whole genome shotgun (WGS) entry which is preliminary data.</text>
</comment>
<sequence length="538" mass="60501">MVRLFTIAATVALLQYSAQALNIGEVTPNTIDNNKDSSLFVEYYSPECQHCSEFEPKWAQLSKSHPGATFAKLNCANHLDYCKEKGIVRVPTIQMQSGGGAWKEYTGDFSSEDVNEYIKANQAKRNEHGESFPIVSSKQIHSMISSKEPWFVKFYAPWCGHCKHLAPVWEELAKELQGQINLAEVNCESHKAICEEFKVAGLPTLLYFVHGSSLEYNGERSLEKLKDYALQKAGSPIQNVESDEELQDLFNGRDVNFVHITHPQQQAVTGEDSISFLESIAAPFMKTLPFFSTSDKKTALRFNLQESDLPASVIVKDGTFKRFTSPLKDLASWLIEEGQPLVTRVLPANSRQVLKGEHIVVLGITDPEDTESQSKLRSIAKIYRDEQGGKEITFAQLDGKKWGKFITRAYHIQSDKLPALVILDPKSQLYYDQQADQTRFSLMNDSPQTILKAAQSLETLTGHSTAPSQTMGKVKAFFVFFGDHWMYVTPVLFGAFALVFHYMTKEEGQVKTREQVKDAAKKTVEQNKEKKAAQNKAD</sequence>
<keyword evidence="4 7" id="KW-0472">Membrane</keyword>
<dbReference type="InterPro" id="IPR017937">
    <property type="entry name" value="Thioredoxin_CS"/>
</dbReference>
<dbReference type="AlphaFoldDB" id="A0A8H7QP92"/>
<dbReference type="InterPro" id="IPR036249">
    <property type="entry name" value="Thioredoxin-like_sf"/>
</dbReference>
<evidence type="ECO:0000256" key="2">
    <source>
        <dbReference type="ARBA" id="ARBA00022692"/>
    </source>
</evidence>
<evidence type="ECO:0000256" key="4">
    <source>
        <dbReference type="ARBA" id="ARBA00023136"/>
    </source>
</evidence>
<dbReference type="Gene3D" id="3.40.30.10">
    <property type="entry name" value="Glutaredoxin"/>
    <property type="match status" value="3"/>
</dbReference>
<feature type="signal peptide" evidence="8">
    <location>
        <begin position="1"/>
        <end position="20"/>
    </location>
</feature>
<keyword evidence="11" id="KW-1185">Reference proteome</keyword>
<proteinExistence type="predicted"/>
<evidence type="ECO:0000256" key="1">
    <source>
        <dbReference type="ARBA" id="ARBA00004389"/>
    </source>
</evidence>
<feature type="transmembrane region" description="Helical" evidence="7">
    <location>
        <begin position="485"/>
        <end position="503"/>
    </location>
</feature>